<name>A0A4Z1SWS2_GIAMU</name>
<dbReference type="GO" id="GO:0005576">
    <property type="term" value="C:extracellular region"/>
    <property type="evidence" value="ECO:0007669"/>
    <property type="project" value="TreeGrafter"/>
</dbReference>
<dbReference type="Pfam" id="PF23106">
    <property type="entry name" value="EGF_Teneurin"/>
    <property type="match status" value="1"/>
</dbReference>
<gene>
    <name evidence="7" type="ORF">GMRT_14255</name>
</gene>
<comment type="caution">
    <text evidence="3">Lacks conserved residue(s) required for the propagation of feature annotation.</text>
</comment>
<evidence type="ECO:0000259" key="6">
    <source>
        <dbReference type="PROSITE" id="PS50026"/>
    </source>
</evidence>
<dbReference type="PANTHER" id="PTHR14949">
    <property type="entry name" value="EGF-LIKE-DOMAIN, MULTIPLE 7, 8"/>
    <property type="match status" value="1"/>
</dbReference>
<sequence>MLAFTYFLIDLGFCIATASSSTANCGVTGNSLPCNGHGSCENGACVCNPGFEGVYCELATTSTAPNYDYCNYGGELHGNVCQCRENYSGARCETFTCTRNTDCFNGGICYRENLFKGSYCVCPKGFSGADCNVMSCNATWDNIMFTTVYCNNGGTCHMDEPSSLHNYYRSWCECRQNFNGTTCDKFTCSTKSGDGKSKTNLCPIYSKDDNGQLIQPNCESDDTIGEYCGPCPSHRGGLDCGIVYCGAEEVNGEIVTCSGHGHCMWNFCFCRSEYLGDTCNEMPCTLNDTKCGTHGTCTLYPDSDSPLGYCKCNDGYIGNFCEKCKDPLKGHPYYKVESDGRGGYNVKESTTICAEPACIIDGLVCNNAGTCVLDKSTNQWGCQCDQGFEKDPITRMCIPNDGSCFRIENICGGHGVCEFHLNPINNTAKWECRCRPFYMLDTVTNSCSPASCFASSDSTAACSGHGECLPTFECFCSKGCTGTFCEKCGLSGGTIAGIVIAILIIAGSVIGFCIYWFLFRNKMKKGSRITRSRLTDAVDYASLINNEDSGHFI</sequence>
<dbReference type="PANTHER" id="PTHR14949:SF54">
    <property type="entry name" value="VWFD DOMAIN-CONTAINING PROTEIN"/>
    <property type="match status" value="1"/>
</dbReference>
<feature type="domain" description="EGF-like" evidence="6">
    <location>
        <begin position="93"/>
        <end position="132"/>
    </location>
</feature>
<dbReference type="InterPro" id="IPR050969">
    <property type="entry name" value="Dev_Signal_Modulators"/>
</dbReference>
<keyword evidence="4" id="KW-0472">Membrane</keyword>
<comment type="caution">
    <text evidence="7">The sequence shown here is derived from an EMBL/GenBank/DDBJ whole genome shotgun (WGS) entry which is preliminary data.</text>
</comment>
<organism evidence="7 8">
    <name type="scientific">Giardia muris</name>
    <dbReference type="NCBI Taxonomy" id="5742"/>
    <lineage>
        <taxon>Eukaryota</taxon>
        <taxon>Metamonada</taxon>
        <taxon>Diplomonadida</taxon>
        <taxon>Hexamitidae</taxon>
        <taxon>Giardiinae</taxon>
        <taxon>Giardia</taxon>
    </lineage>
</organism>
<keyword evidence="2 3" id="KW-1015">Disulfide bond</keyword>
<dbReference type="AlphaFoldDB" id="A0A4Z1SWS2"/>
<evidence type="ECO:0000256" key="5">
    <source>
        <dbReference type="SAM" id="SignalP"/>
    </source>
</evidence>
<feature type="signal peptide" evidence="5">
    <location>
        <begin position="1"/>
        <end position="18"/>
    </location>
</feature>
<protein>
    <submittedName>
        <fullName evidence="7">High cysteine membrane protein</fullName>
    </submittedName>
</protein>
<dbReference type="PROSITE" id="PS00022">
    <property type="entry name" value="EGF_1"/>
    <property type="match status" value="3"/>
</dbReference>
<feature type="chain" id="PRO_5021444323" evidence="5">
    <location>
        <begin position="19"/>
        <end position="553"/>
    </location>
</feature>
<feature type="domain" description="EGF-like" evidence="6">
    <location>
        <begin position="280"/>
        <end position="322"/>
    </location>
</feature>
<dbReference type="VEuPathDB" id="GiardiaDB:GMRT_14255"/>
<evidence type="ECO:0000256" key="2">
    <source>
        <dbReference type="ARBA" id="ARBA00023157"/>
    </source>
</evidence>
<dbReference type="SUPFAM" id="SSF57196">
    <property type="entry name" value="EGF/Laminin"/>
    <property type="match status" value="2"/>
</dbReference>
<feature type="disulfide bond" evidence="3">
    <location>
        <begin position="103"/>
        <end position="120"/>
    </location>
</feature>
<dbReference type="Proteomes" id="UP000315496">
    <property type="component" value="Chromosome 1"/>
</dbReference>
<evidence type="ECO:0000256" key="1">
    <source>
        <dbReference type="ARBA" id="ARBA00022729"/>
    </source>
</evidence>
<dbReference type="PROSITE" id="PS01186">
    <property type="entry name" value="EGF_2"/>
    <property type="match status" value="1"/>
</dbReference>
<keyword evidence="3" id="KW-0245">EGF-like domain</keyword>
<feature type="disulfide bond" evidence="3">
    <location>
        <begin position="122"/>
        <end position="131"/>
    </location>
</feature>
<keyword evidence="4" id="KW-1133">Transmembrane helix</keyword>
<feature type="transmembrane region" description="Helical" evidence="4">
    <location>
        <begin position="495"/>
        <end position="518"/>
    </location>
</feature>
<dbReference type="SMART" id="SM00181">
    <property type="entry name" value="EGF"/>
    <property type="match status" value="8"/>
</dbReference>
<evidence type="ECO:0000256" key="4">
    <source>
        <dbReference type="SAM" id="Phobius"/>
    </source>
</evidence>
<dbReference type="GO" id="GO:0009986">
    <property type="term" value="C:cell surface"/>
    <property type="evidence" value="ECO:0007669"/>
    <property type="project" value="TreeGrafter"/>
</dbReference>
<dbReference type="Gene3D" id="2.10.25.10">
    <property type="entry name" value="Laminin"/>
    <property type="match status" value="4"/>
</dbReference>
<reference evidence="7 8" key="1">
    <citation type="submission" date="2019-05" db="EMBL/GenBank/DDBJ databases">
        <title>The compact genome of Giardia muris reveals important steps in the evolution of intestinal protozoan parasites.</title>
        <authorList>
            <person name="Xu F."/>
            <person name="Jimenez-Gonzalez A."/>
            <person name="Einarsson E."/>
            <person name="Astvaldsson A."/>
            <person name="Peirasmaki D."/>
            <person name="Eckmann L."/>
            <person name="Andersson J.O."/>
            <person name="Svard S.G."/>
            <person name="Jerlstrom-Hultqvist J."/>
        </authorList>
    </citation>
    <scope>NUCLEOTIDE SEQUENCE [LARGE SCALE GENOMIC DNA]</scope>
    <source>
        <strain evidence="7 8">Roberts-Thomson</strain>
    </source>
</reference>
<keyword evidence="8" id="KW-1185">Reference proteome</keyword>
<dbReference type="OrthoDB" id="6130531at2759"/>
<dbReference type="InterPro" id="IPR000742">
    <property type="entry name" value="EGF"/>
</dbReference>
<evidence type="ECO:0000256" key="3">
    <source>
        <dbReference type="PROSITE-ProRule" id="PRU00076"/>
    </source>
</evidence>
<keyword evidence="4" id="KW-0812">Transmembrane</keyword>
<evidence type="ECO:0000313" key="7">
    <source>
        <dbReference type="EMBL" id="TNJ30204.1"/>
    </source>
</evidence>
<evidence type="ECO:0000313" key="8">
    <source>
        <dbReference type="Proteomes" id="UP000315496"/>
    </source>
</evidence>
<feature type="disulfide bond" evidence="3">
    <location>
        <begin position="312"/>
        <end position="321"/>
    </location>
</feature>
<dbReference type="EMBL" id="VDLU01000001">
    <property type="protein sequence ID" value="TNJ30204.1"/>
    <property type="molecule type" value="Genomic_DNA"/>
</dbReference>
<proteinExistence type="predicted"/>
<keyword evidence="1 5" id="KW-0732">Signal</keyword>
<dbReference type="GO" id="GO:0005102">
    <property type="term" value="F:signaling receptor binding"/>
    <property type="evidence" value="ECO:0007669"/>
    <property type="project" value="TreeGrafter"/>
</dbReference>
<dbReference type="PROSITE" id="PS50026">
    <property type="entry name" value="EGF_3"/>
    <property type="match status" value="2"/>
</dbReference>
<accession>A0A4Z1SWS2</accession>